<keyword evidence="1" id="KW-0812">Transmembrane</keyword>
<evidence type="ECO:0000313" key="3">
    <source>
        <dbReference type="Proteomes" id="UP000189369"/>
    </source>
</evidence>
<dbReference type="Proteomes" id="UP000189369">
    <property type="component" value="Chromosome"/>
</dbReference>
<proteinExistence type="predicted"/>
<keyword evidence="1" id="KW-0472">Membrane</keyword>
<accession>A0A1U9K1Z8</accession>
<dbReference type="EMBL" id="CP019697">
    <property type="protein sequence ID" value="AQS52061.1"/>
    <property type="molecule type" value="Genomic_DNA"/>
</dbReference>
<dbReference type="AlphaFoldDB" id="A0A1U9K1Z8"/>
<name>A0A1U9K1Z8_9BURK</name>
<protein>
    <submittedName>
        <fullName evidence="2">Uncharacterized protein</fullName>
    </submittedName>
</protein>
<sequence>MMQGFFVDKLTFIVNNNDSHLVMLEFTMSSDRFTVSPLAPQKTYRFEPTWWHIGLSATAILVLPLALAALLV</sequence>
<dbReference type="KEGG" id="phn:PAEH1_11910"/>
<organism evidence="2 3">
    <name type="scientific">Paenalcaligenes hominis</name>
    <dbReference type="NCBI Taxonomy" id="643674"/>
    <lineage>
        <taxon>Bacteria</taxon>
        <taxon>Pseudomonadati</taxon>
        <taxon>Pseudomonadota</taxon>
        <taxon>Betaproteobacteria</taxon>
        <taxon>Burkholderiales</taxon>
        <taxon>Alcaligenaceae</taxon>
        <taxon>Paenalcaligenes</taxon>
    </lineage>
</organism>
<feature type="transmembrane region" description="Helical" evidence="1">
    <location>
        <begin position="50"/>
        <end position="71"/>
    </location>
</feature>
<evidence type="ECO:0000313" key="2">
    <source>
        <dbReference type="EMBL" id="AQS52061.1"/>
    </source>
</evidence>
<gene>
    <name evidence="2" type="ORF">PAEH1_11910</name>
</gene>
<reference evidence="2 3" key="1">
    <citation type="submission" date="2017-01" db="EMBL/GenBank/DDBJ databases">
        <title>Complete Genome Sequence of Paenalcaligenes hominis, Isolated from a paraplegic Patient with neurogenic bladder.</title>
        <authorList>
            <person name="Mukhopadhyay R."/>
            <person name="Joaquin J."/>
            <person name="Hogue R."/>
            <person name="Kilaru A."/>
            <person name="Jospin G."/>
            <person name="Mars K."/>
            <person name="Eisen J.A."/>
            <person name="Chaturvedi V."/>
        </authorList>
    </citation>
    <scope>NUCLEOTIDE SEQUENCE [LARGE SCALE GENOMIC DNA]</scope>
    <source>
        <strain evidence="2 3">15S00501</strain>
    </source>
</reference>
<evidence type="ECO:0000256" key="1">
    <source>
        <dbReference type="SAM" id="Phobius"/>
    </source>
</evidence>
<keyword evidence="1" id="KW-1133">Transmembrane helix</keyword>